<evidence type="ECO:0000313" key="1">
    <source>
        <dbReference type="EMBL" id="RFZ78263.1"/>
    </source>
</evidence>
<sequence>MEKVCVSFKELYLENGSDLRYGGYIDFYSDEDSEYYDLRTHDPDDTRSELIACDGENYCILAKDEERVILRSLENGRTIFLSLDEFNIAVFR</sequence>
<dbReference type="AlphaFoldDB" id="A0A3E2NB95"/>
<organism evidence="1 2">
    <name type="scientific">Lacrimispora amygdalina</name>
    <dbReference type="NCBI Taxonomy" id="253257"/>
    <lineage>
        <taxon>Bacteria</taxon>
        <taxon>Bacillati</taxon>
        <taxon>Bacillota</taxon>
        <taxon>Clostridia</taxon>
        <taxon>Lachnospirales</taxon>
        <taxon>Lachnospiraceae</taxon>
        <taxon>Lacrimispora</taxon>
    </lineage>
</organism>
<comment type="caution">
    <text evidence="1">The sequence shown here is derived from an EMBL/GenBank/DDBJ whole genome shotgun (WGS) entry which is preliminary data.</text>
</comment>
<accession>A0A3E2NB95</accession>
<protein>
    <submittedName>
        <fullName evidence="1">Uncharacterized protein</fullName>
    </submittedName>
</protein>
<evidence type="ECO:0000313" key="2">
    <source>
        <dbReference type="Proteomes" id="UP000260680"/>
    </source>
</evidence>
<dbReference type="RefSeq" id="WP_117417636.1">
    <property type="nucleotide sequence ID" value="NZ_QOHO01000043.1"/>
</dbReference>
<reference evidence="1 2" key="1">
    <citation type="submission" date="2018-07" db="EMBL/GenBank/DDBJ databases">
        <title>New species, Clostridium PI-S10-A1B.</title>
        <authorList>
            <person name="Krishna G."/>
            <person name="Summeta K."/>
            <person name="Shikha S."/>
            <person name="Prabhu P.B."/>
            <person name="Suresh K."/>
        </authorList>
    </citation>
    <scope>NUCLEOTIDE SEQUENCE [LARGE SCALE GENOMIC DNA]</scope>
    <source>
        <strain evidence="1 2">PI-S10-A1B</strain>
    </source>
</reference>
<dbReference type="Proteomes" id="UP000260680">
    <property type="component" value="Unassembled WGS sequence"/>
</dbReference>
<gene>
    <name evidence="1" type="ORF">DS742_14210</name>
</gene>
<name>A0A3E2NB95_9FIRM</name>
<proteinExistence type="predicted"/>
<dbReference type="EMBL" id="QOHO01000043">
    <property type="protein sequence ID" value="RFZ78263.1"/>
    <property type="molecule type" value="Genomic_DNA"/>
</dbReference>